<feature type="compositionally biased region" description="Basic residues" evidence="1">
    <location>
        <begin position="1"/>
        <end position="11"/>
    </location>
</feature>
<reference evidence="2 3" key="1">
    <citation type="submission" date="2015-07" db="EMBL/GenBank/DDBJ databases">
        <title>The genome of the fungus Escovopsis weberi, a specialized disease agent of ant agriculture.</title>
        <authorList>
            <person name="de Man T.J."/>
            <person name="Stajich J.E."/>
            <person name="Kubicek C.P."/>
            <person name="Chenthamara K."/>
            <person name="Atanasova L."/>
            <person name="Druzhinina I.S."/>
            <person name="Birnbaum S."/>
            <person name="Barribeau S.M."/>
            <person name="Teiling C."/>
            <person name="Suen G."/>
            <person name="Currie C."/>
            <person name="Gerardo N.M."/>
        </authorList>
    </citation>
    <scope>NUCLEOTIDE SEQUENCE [LARGE SCALE GENOMIC DNA]</scope>
</reference>
<keyword evidence="3" id="KW-1185">Reference proteome</keyword>
<sequence>MRRAQVTRRVLHPAAGSHPIEVSRLPKEKEGEQGNGDHDNNDDDDEDEEDEDEEWQEGGR</sequence>
<protein>
    <submittedName>
        <fullName evidence="2">Uncharacterized protein</fullName>
    </submittedName>
</protein>
<organism evidence="2 3">
    <name type="scientific">Escovopsis weberi</name>
    <dbReference type="NCBI Taxonomy" id="150374"/>
    <lineage>
        <taxon>Eukaryota</taxon>
        <taxon>Fungi</taxon>
        <taxon>Dikarya</taxon>
        <taxon>Ascomycota</taxon>
        <taxon>Pezizomycotina</taxon>
        <taxon>Sordariomycetes</taxon>
        <taxon>Hypocreomycetidae</taxon>
        <taxon>Hypocreales</taxon>
        <taxon>Hypocreaceae</taxon>
        <taxon>Escovopsis</taxon>
    </lineage>
</organism>
<evidence type="ECO:0000313" key="2">
    <source>
        <dbReference type="EMBL" id="KOS18808.1"/>
    </source>
</evidence>
<dbReference type="AlphaFoldDB" id="A0A0M8MUJ9"/>
<dbReference type="EMBL" id="LGSR01000020">
    <property type="protein sequence ID" value="KOS18808.1"/>
    <property type="molecule type" value="Genomic_DNA"/>
</dbReference>
<feature type="compositionally biased region" description="Acidic residues" evidence="1">
    <location>
        <begin position="40"/>
        <end position="60"/>
    </location>
</feature>
<evidence type="ECO:0000256" key="1">
    <source>
        <dbReference type="SAM" id="MobiDB-lite"/>
    </source>
</evidence>
<comment type="caution">
    <text evidence="2">The sequence shown here is derived from an EMBL/GenBank/DDBJ whole genome shotgun (WGS) entry which is preliminary data.</text>
</comment>
<dbReference type="Proteomes" id="UP000053831">
    <property type="component" value="Unassembled WGS sequence"/>
</dbReference>
<name>A0A0M8MUJ9_ESCWE</name>
<evidence type="ECO:0000313" key="3">
    <source>
        <dbReference type="Proteomes" id="UP000053831"/>
    </source>
</evidence>
<accession>A0A0M8MUJ9</accession>
<proteinExistence type="predicted"/>
<feature type="region of interest" description="Disordered" evidence="1">
    <location>
        <begin position="1"/>
        <end position="60"/>
    </location>
</feature>
<feature type="compositionally biased region" description="Basic and acidic residues" evidence="1">
    <location>
        <begin position="24"/>
        <end position="39"/>
    </location>
</feature>
<gene>
    <name evidence="2" type="ORF">ESCO_000820</name>
</gene>